<sequence length="88" mass="10215">MKVMHFGFEFTFFLNLVHVRKTLAQATGNGILSYHFEDQIRPFNGVWKQYLWQVSFFDRPGTSSFAQDVRGLHLRIQCTSVTTSLISL</sequence>
<gene>
    <name evidence="2" type="ORF">Hypma_014388</name>
</gene>
<keyword evidence="1" id="KW-0732">Signal</keyword>
<dbReference type="EMBL" id="LUEZ02000085">
    <property type="protein sequence ID" value="RDB18964.1"/>
    <property type="molecule type" value="Genomic_DNA"/>
</dbReference>
<reference evidence="2" key="1">
    <citation type="submission" date="2018-04" db="EMBL/GenBank/DDBJ databases">
        <title>Whole genome sequencing of Hypsizygus marmoreus.</title>
        <authorList>
            <person name="Choi I.-G."/>
            <person name="Min B."/>
            <person name="Kim J.-G."/>
            <person name="Kim S."/>
            <person name="Oh Y.-L."/>
            <person name="Kong W.-S."/>
            <person name="Park H."/>
            <person name="Jeong J."/>
            <person name="Song E.-S."/>
        </authorList>
    </citation>
    <scope>NUCLEOTIDE SEQUENCE [LARGE SCALE GENOMIC DNA]</scope>
    <source>
        <strain evidence="2">51987-8</strain>
    </source>
</reference>
<evidence type="ECO:0000256" key="1">
    <source>
        <dbReference type="SAM" id="SignalP"/>
    </source>
</evidence>
<feature type="chain" id="PRO_5016638059" description="Secreted protein" evidence="1">
    <location>
        <begin position="25"/>
        <end position="88"/>
    </location>
</feature>
<protein>
    <recommendedName>
        <fullName evidence="4">Secreted protein</fullName>
    </recommendedName>
</protein>
<accession>A0A369JHU5</accession>
<proteinExistence type="predicted"/>
<evidence type="ECO:0000313" key="2">
    <source>
        <dbReference type="EMBL" id="RDB18964.1"/>
    </source>
</evidence>
<name>A0A369JHU5_HYPMA</name>
<evidence type="ECO:0000313" key="3">
    <source>
        <dbReference type="Proteomes" id="UP000076154"/>
    </source>
</evidence>
<comment type="caution">
    <text evidence="2">The sequence shown here is derived from an EMBL/GenBank/DDBJ whole genome shotgun (WGS) entry which is preliminary data.</text>
</comment>
<organism evidence="2 3">
    <name type="scientific">Hypsizygus marmoreus</name>
    <name type="common">White beech mushroom</name>
    <name type="synonym">Agaricus marmoreus</name>
    <dbReference type="NCBI Taxonomy" id="39966"/>
    <lineage>
        <taxon>Eukaryota</taxon>
        <taxon>Fungi</taxon>
        <taxon>Dikarya</taxon>
        <taxon>Basidiomycota</taxon>
        <taxon>Agaricomycotina</taxon>
        <taxon>Agaricomycetes</taxon>
        <taxon>Agaricomycetidae</taxon>
        <taxon>Agaricales</taxon>
        <taxon>Tricholomatineae</taxon>
        <taxon>Lyophyllaceae</taxon>
        <taxon>Hypsizygus</taxon>
    </lineage>
</organism>
<feature type="signal peptide" evidence="1">
    <location>
        <begin position="1"/>
        <end position="24"/>
    </location>
</feature>
<dbReference type="AlphaFoldDB" id="A0A369JHU5"/>
<keyword evidence="3" id="KW-1185">Reference proteome</keyword>
<evidence type="ECO:0008006" key="4">
    <source>
        <dbReference type="Google" id="ProtNLM"/>
    </source>
</evidence>
<dbReference type="Proteomes" id="UP000076154">
    <property type="component" value="Unassembled WGS sequence"/>
</dbReference>
<dbReference type="InParanoid" id="A0A369JHU5"/>